<organism evidence="2 3">
    <name type="scientific">Imshaugia aleurites</name>
    <dbReference type="NCBI Taxonomy" id="172621"/>
    <lineage>
        <taxon>Eukaryota</taxon>
        <taxon>Fungi</taxon>
        <taxon>Dikarya</taxon>
        <taxon>Ascomycota</taxon>
        <taxon>Pezizomycotina</taxon>
        <taxon>Lecanoromycetes</taxon>
        <taxon>OSLEUM clade</taxon>
        <taxon>Lecanoromycetidae</taxon>
        <taxon>Lecanorales</taxon>
        <taxon>Lecanorineae</taxon>
        <taxon>Parmeliaceae</taxon>
        <taxon>Imshaugia</taxon>
    </lineage>
</organism>
<keyword evidence="3" id="KW-1185">Reference proteome</keyword>
<evidence type="ECO:0000313" key="2">
    <source>
        <dbReference type="EMBL" id="CAF9929089.1"/>
    </source>
</evidence>
<proteinExistence type="predicted"/>
<protein>
    <submittedName>
        <fullName evidence="2">Uncharacterized protein</fullName>
    </submittedName>
</protein>
<gene>
    <name evidence="2" type="ORF">IMSHALPRED_007811</name>
</gene>
<accession>A0A8H3FR30</accession>
<name>A0A8H3FR30_9LECA</name>
<sequence>MPSLPSLTSSDKPSNSDTSIDKESVTKNVSSAMDDANEKSGSSAAAETKAGVTQTASEVEKAANKLYEENIEDEYAKREGGA</sequence>
<reference evidence="2" key="1">
    <citation type="submission" date="2021-03" db="EMBL/GenBank/DDBJ databases">
        <authorList>
            <person name="Tagirdzhanova G."/>
        </authorList>
    </citation>
    <scope>NUCLEOTIDE SEQUENCE</scope>
</reference>
<dbReference type="OrthoDB" id="4161095at2759"/>
<feature type="compositionally biased region" description="Polar residues" evidence="1">
    <location>
        <begin position="1"/>
        <end position="18"/>
    </location>
</feature>
<evidence type="ECO:0000313" key="3">
    <source>
        <dbReference type="Proteomes" id="UP000664534"/>
    </source>
</evidence>
<dbReference type="Proteomes" id="UP000664534">
    <property type="component" value="Unassembled WGS sequence"/>
</dbReference>
<feature type="compositionally biased region" description="Polar residues" evidence="1">
    <location>
        <begin position="39"/>
        <end position="57"/>
    </location>
</feature>
<evidence type="ECO:0000256" key="1">
    <source>
        <dbReference type="SAM" id="MobiDB-lite"/>
    </source>
</evidence>
<comment type="caution">
    <text evidence="2">The sequence shown here is derived from an EMBL/GenBank/DDBJ whole genome shotgun (WGS) entry which is preliminary data.</text>
</comment>
<dbReference type="EMBL" id="CAJPDT010000052">
    <property type="protein sequence ID" value="CAF9929089.1"/>
    <property type="molecule type" value="Genomic_DNA"/>
</dbReference>
<feature type="region of interest" description="Disordered" evidence="1">
    <location>
        <begin position="1"/>
        <end position="57"/>
    </location>
</feature>
<dbReference type="AlphaFoldDB" id="A0A8H3FR30"/>